<keyword evidence="1" id="KW-0677">Repeat</keyword>
<dbReference type="EMBL" id="MCFG01000248">
    <property type="protein sequence ID" value="ORX77431.1"/>
    <property type="molecule type" value="Genomic_DNA"/>
</dbReference>
<comment type="caution">
    <text evidence="3">The sequence shown here is derived from an EMBL/GenBank/DDBJ whole genome shotgun (WGS) entry which is preliminary data.</text>
</comment>
<dbReference type="PANTHER" id="PTHR24173">
    <property type="entry name" value="ANKYRIN REPEAT CONTAINING"/>
    <property type="match status" value="1"/>
</dbReference>
<dbReference type="Gene3D" id="1.25.40.20">
    <property type="entry name" value="Ankyrin repeat-containing domain"/>
    <property type="match status" value="2"/>
</dbReference>
<dbReference type="SMART" id="SM00248">
    <property type="entry name" value="ANK"/>
    <property type="match status" value="3"/>
</dbReference>
<reference evidence="3 4" key="1">
    <citation type="submission" date="2016-08" db="EMBL/GenBank/DDBJ databases">
        <title>A Parts List for Fungal Cellulosomes Revealed by Comparative Genomics.</title>
        <authorList>
            <consortium name="DOE Joint Genome Institute"/>
            <person name="Haitjema C.H."/>
            <person name="Gilmore S.P."/>
            <person name="Henske J.K."/>
            <person name="Solomon K.V."/>
            <person name="De Groot R."/>
            <person name="Kuo A."/>
            <person name="Mondo S.J."/>
            <person name="Salamov A.A."/>
            <person name="Labutti K."/>
            <person name="Zhao Z."/>
            <person name="Chiniquy J."/>
            <person name="Barry K."/>
            <person name="Brewer H.M."/>
            <person name="Purvine S.O."/>
            <person name="Wright A.T."/>
            <person name="Boxma B."/>
            <person name="Van Alen T."/>
            <person name="Hackstein J.H."/>
            <person name="Baker S.E."/>
            <person name="Grigoriev I.V."/>
            <person name="O'Malley M.A."/>
        </authorList>
    </citation>
    <scope>NUCLEOTIDE SEQUENCE [LARGE SCALE GENOMIC DNA]</scope>
    <source>
        <strain evidence="3 4">S4</strain>
    </source>
</reference>
<accession>A0A1Y1WV47</accession>
<proteinExistence type="predicted"/>
<dbReference type="OrthoDB" id="2152548at2759"/>
<dbReference type="PANTHER" id="PTHR24173:SF74">
    <property type="entry name" value="ANKYRIN REPEAT DOMAIN-CONTAINING PROTEIN 16"/>
    <property type="match status" value="1"/>
</dbReference>
<name>A0A1Y1WV47_9FUNG</name>
<dbReference type="STRING" id="1754192.A0A1Y1WV47"/>
<dbReference type="SUPFAM" id="SSF48403">
    <property type="entry name" value="Ankyrin repeat"/>
    <property type="match status" value="1"/>
</dbReference>
<evidence type="ECO:0000256" key="2">
    <source>
        <dbReference type="ARBA" id="ARBA00023043"/>
    </source>
</evidence>
<protein>
    <submittedName>
        <fullName evidence="3">Ankyrin</fullName>
    </submittedName>
</protein>
<gene>
    <name evidence="3" type="ORF">BCR32DRAFT_270659</name>
</gene>
<dbReference type="Pfam" id="PF12796">
    <property type="entry name" value="Ank_2"/>
    <property type="match status" value="1"/>
</dbReference>
<evidence type="ECO:0000313" key="4">
    <source>
        <dbReference type="Proteomes" id="UP000193944"/>
    </source>
</evidence>
<reference evidence="3 4" key="2">
    <citation type="submission" date="2016-08" db="EMBL/GenBank/DDBJ databases">
        <title>Pervasive Adenine N6-methylation of Active Genes in Fungi.</title>
        <authorList>
            <consortium name="DOE Joint Genome Institute"/>
            <person name="Mondo S.J."/>
            <person name="Dannebaum R.O."/>
            <person name="Kuo R.C."/>
            <person name="Labutti K."/>
            <person name="Haridas S."/>
            <person name="Kuo A."/>
            <person name="Salamov A."/>
            <person name="Ahrendt S.R."/>
            <person name="Lipzen A."/>
            <person name="Sullivan W."/>
            <person name="Andreopoulos W.B."/>
            <person name="Clum A."/>
            <person name="Lindquist E."/>
            <person name="Daum C."/>
            <person name="Ramamoorthy G.K."/>
            <person name="Gryganskyi A."/>
            <person name="Culley D."/>
            <person name="Magnuson J.K."/>
            <person name="James T.Y."/>
            <person name="O'Malley M.A."/>
            <person name="Stajich J.E."/>
            <person name="Spatafora J.W."/>
            <person name="Visel A."/>
            <person name="Grigoriev I.V."/>
        </authorList>
    </citation>
    <scope>NUCLEOTIDE SEQUENCE [LARGE SCALE GENOMIC DNA]</scope>
    <source>
        <strain evidence="3 4">S4</strain>
    </source>
</reference>
<dbReference type="Proteomes" id="UP000193944">
    <property type="component" value="Unassembled WGS sequence"/>
</dbReference>
<evidence type="ECO:0000256" key="1">
    <source>
        <dbReference type="ARBA" id="ARBA00022737"/>
    </source>
</evidence>
<dbReference type="InterPro" id="IPR002110">
    <property type="entry name" value="Ankyrin_rpt"/>
</dbReference>
<keyword evidence="4" id="KW-1185">Reference proteome</keyword>
<dbReference type="Pfam" id="PF00023">
    <property type="entry name" value="Ank"/>
    <property type="match status" value="1"/>
</dbReference>
<organism evidence="3 4">
    <name type="scientific">Anaeromyces robustus</name>
    <dbReference type="NCBI Taxonomy" id="1754192"/>
    <lineage>
        <taxon>Eukaryota</taxon>
        <taxon>Fungi</taxon>
        <taxon>Fungi incertae sedis</taxon>
        <taxon>Chytridiomycota</taxon>
        <taxon>Chytridiomycota incertae sedis</taxon>
        <taxon>Neocallimastigomycetes</taxon>
        <taxon>Neocallimastigales</taxon>
        <taxon>Neocallimastigaceae</taxon>
        <taxon>Anaeromyces</taxon>
    </lineage>
</organism>
<dbReference type="InterPro" id="IPR036770">
    <property type="entry name" value="Ankyrin_rpt-contain_sf"/>
</dbReference>
<dbReference type="AlphaFoldDB" id="A0A1Y1WV47"/>
<sequence length="182" mass="20322">MNFAGPDNDIQNQAATNKLRKEIMRGKTKKVRSLLENNKVNINAKIRYTSNPDIAEYIALIWAAEKGYTEIVSLLLKQPDIDINIRDCQGFTALMCAAEKGKEKVVKLLLQQPKINVNIQNNKGATALMLAVNFEKKEVVKQLLNHPGIDISIKTRNGGTALKCAEIKGDREMKELLLGFSK</sequence>
<keyword evidence="2" id="KW-0040">ANK repeat</keyword>
<evidence type="ECO:0000313" key="3">
    <source>
        <dbReference type="EMBL" id="ORX77431.1"/>
    </source>
</evidence>